<proteinExistence type="predicted"/>
<dbReference type="GO" id="GO:0003824">
    <property type="term" value="F:catalytic activity"/>
    <property type="evidence" value="ECO:0007669"/>
    <property type="project" value="InterPro"/>
</dbReference>
<dbReference type="Pfam" id="PF03372">
    <property type="entry name" value="Exo_endo_phos"/>
    <property type="match status" value="1"/>
</dbReference>
<dbReference type="InterPro" id="IPR005135">
    <property type="entry name" value="Endo/exonuclease/phosphatase"/>
</dbReference>
<accession>A0A484LB40</accession>
<feature type="region of interest" description="Disordered" evidence="1">
    <location>
        <begin position="589"/>
        <end position="611"/>
    </location>
</feature>
<evidence type="ECO:0000259" key="2">
    <source>
        <dbReference type="Pfam" id="PF03372"/>
    </source>
</evidence>
<dbReference type="Pfam" id="PF14223">
    <property type="entry name" value="Retrotran_gag_2"/>
    <property type="match status" value="1"/>
</dbReference>
<dbReference type="PANTHER" id="PTHR31286:SF180">
    <property type="entry name" value="OS10G0362600 PROTEIN"/>
    <property type="match status" value="1"/>
</dbReference>
<protein>
    <submittedName>
        <fullName evidence="4">Uncharacterized protein</fullName>
    </submittedName>
</protein>
<dbReference type="InterPro" id="IPR021109">
    <property type="entry name" value="Peptidase_aspartic_dom_sf"/>
</dbReference>
<dbReference type="PANTHER" id="PTHR31286">
    <property type="entry name" value="GLYCINE-RICH CELL WALL STRUCTURAL PROTEIN 1.8-LIKE"/>
    <property type="match status" value="1"/>
</dbReference>
<evidence type="ECO:0000313" key="5">
    <source>
        <dbReference type="Proteomes" id="UP000595140"/>
    </source>
</evidence>
<dbReference type="SUPFAM" id="SSF56219">
    <property type="entry name" value="DNase I-like"/>
    <property type="match status" value="1"/>
</dbReference>
<dbReference type="SUPFAM" id="SSF50630">
    <property type="entry name" value="Acid proteases"/>
    <property type="match status" value="1"/>
</dbReference>
<evidence type="ECO:0000259" key="3">
    <source>
        <dbReference type="Pfam" id="PF14111"/>
    </source>
</evidence>
<dbReference type="InterPro" id="IPR036691">
    <property type="entry name" value="Endo/exonu/phosph_ase_sf"/>
</dbReference>
<evidence type="ECO:0000256" key="1">
    <source>
        <dbReference type="SAM" id="MobiDB-lite"/>
    </source>
</evidence>
<feature type="domain" description="DUF4283" evidence="3">
    <location>
        <begin position="371"/>
        <end position="452"/>
    </location>
</feature>
<organism evidence="4 5">
    <name type="scientific">Cuscuta campestris</name>
    <dbReference type="NCBI Taxonomy" id="132261"/>
    <lineage>
        <taxon>Eukaryota</taxon>
        <taxon>Viridiplantae</taxon>
        <taxon>Streptophyta</taxon>
        <taxon>Embryophyta</taxon>
        <taxon>Tracheophyta</taxon>
        <taxon>Spermatophyta</taxon>
        <taxon>Magnoliopsida</taxon>
        <taxon>eudicotyledons</taxon>
        <taxon>Gunneridae</taxon>
        <taxon>Pentapetalae</taxon>
        <taxon>asterids</taxon>
        <taxon>lamiids</taxon>
        <taxon>Solanales</taxon>
        <taxon>Convolvulaceae</taxon>
        <taxon>Cuscuteae</taxon>
        <taxon>Cuscuta</taxon>
        <taxon>Cuscuta subgen. Grammica</taxon>
        <taxon>Cuscuta sect. Cleistogrammica</taxon>
    </lineage>
</organism>
<dbReference type="Gene3D" id="3.60.10.10">
    <property type="entry name" value="Endonuclease/exonuclease/phosphatase"/>
    <property type="match status" value="1"/>
</dbReference>
<dbReference type="EMBL" id="OOIL02001204">
    <property type="protein sequence ID" value="VFQ73494.1"/>
    <property type="molecule type" value="Genomic_DNA"/>
</dbReference>
<dbReference type="InterPro" id="IPR025558">
    <property type="entry name" value="DUF4283"/>
</dbReference>
<dbReference type="Pfam" id="PF08284">
    <property type="entry name" value="RVP_2"/>
    <property type="match status" value="1"/>
</dbReference>
<feature type="compositionally biased region" description="Polar residues" evidence="1">
    <location>
        <begin position="1090"/>
        <end position="1106"/>
    </location>
</feature>
<keyword evidence="5" id="KW-1185">Reference proteome</keyword>
<sequence>MANNNTNNLALRSILDKDKLNETNFVDWQRNLSIVLRMDEKEYVLEKPIPPAPPANAPKAVKDAYEKHVKDGNQVSFVMLATMITELQKQYEDMKAYEMIVALQQLYQGQSRHERFLVSKALFSCKFSSGNPVGPHVLKMIGYITNLEKLGFSLQKELATDLILQSLPELYKGFVMNYMMHDLDKPLPELLKMLQTAEENLTKGKGASVLMREERFLGSADYTFSGELQDVFIGSTSGKECVSLHRLPNEVCHWNFDSPIQAYDPPSSLDPLPLALPSVLSPNALEFVPSNPTTTNLTALKESNISFRGCSLSDTERDNNWSTSKAYDSDFEHMGYANKKPTAVNAPPLKPMFKGCPLVSFSKKDVDNLSQKFRDALVGRFRRRPPMSVIKTFLARLGFGGGFTVAELTTHNVLINFELDQDYQHLFYRQSWTLGAETMVVTKWSPNLRPEEDSPIVPVWITIPNLPIHLHDQQALFNITSLLGKPLKVDSATLNFSRPKAARVCLEVDVSIPLHSKIHVRHVEEDLFFQVIYEEPPAFCSICRKLGHDCKKKAPADPPENASVKKPEFSRKAMAEDKQETWWTLVQRGGKSSGIQSKKWVPKPNEQPKSPDSVANNKIWFFWDKSVYSLSNSKDYGQICHFLLHDINMDNDFIISCVYGGHSTSARKQLWNVIVSLHSNNVLPWCLGGDFNTISNLLHHKGSRLPDLEGVCDFSDCIKDCNLNEPTFTGPSFTWHGVRSNGNVWKRLDRVFFNDVWDTKWPKTSLTHMAKNGSDHCPLLFTSQIRDTHTSKAFKFQNMWLLKEEFMDYCKKSWEEVPFHGGMKSLFTRLHHLKGKLSAWNKTSFGNVFDMLKEAEDEATRAEILFHTNPTTTNKILLNQKQAVLADVSNREYHFWKQKCSLKWFKEGDANTKFFHGLRMSQAAGNVGQAVLEGEPEHMSVHTEASSFTPQQAPEQAALGAGPVPKAAPIIHPQFAANFMNFLQQMSGAYREEFLKFTQGELTLPEYRQKFDELTGFWQDLVPTVEKQCKRFVEGLRPDLSAHLTIAPQGDINALYKNALDLNVALIKKAEYEQSQEGSTAPSRPPPSQKAGTSNKRSIAAPSTSHQSKKVKSAPTQSSAPVQKKGKSGDGYRYPICNLCGRRNPGECWFTQGLCLGQPKRQASGGQAGKAPARTYVMQGRTEQPAHDVIMGMFTLFNTSITALIDPGSTLSYVCMPMPVVPNIPREDLDNPVIVSNPLGHNLRLTHVYHNCPLVVQGKTFPASLIELPHREFDVILGMDWLTANQAVIDCGAHTVRLRAEDGSDILIRGELLPKAPEFISYIHARRLIHKKCEAFLCTVRDTRQEAPRREDIPIPTLRQQIASTQSSDDFCIHTIELVSRGEKLDFTVQDGILYYRERMVVPAGEHLAELSKIHNVFHVSMLRRYRSDPSHVIPADTVTLDENLTYEVEPVEILAREVRQLRNKTIPLVKVLWRSHTVEEATWET</sequence>
<name>A0A484LB40_9ASTE</name>
<reference evidence="4 5" key="1">
    <citation type="submission" date="2018-04" db="EMBL/GenBank/DDBJ databases">
        <authorList>
            <person name="Vogel A."/>
        </authorList>
    </citation>
    <scope>NUCLEOTIDE SEQUENCE [LARGE SCALE GENOMIC DNA]</scope>
</reference>
<dbReference type="Gene3D" id="2.40.70.10">
    <property type="entry name" value="Acid Proteases"/>
    <property type="match status" value="1"/>
</dbReference>
<dbReference type="Proteomes" id="UP000595140">
    <property type="component" value="Unassembled WGS sequence"/>
</dbReference>
<feature type="region of interest" description="Disordered" evidence="1">
    <location>
        <begin position="1074"/>
        <end position="1128"/>
    </location>
</feature>
<dbReference type="CDD" id="cd00303">
    <property type="entry name" value="retropepsin_like"/>
    <property type="match status" value="1"/>
</dbReference>
<evidence type="ECO:0000313" key="4">
    <source>
        <dbReference type="EMBL" id="VFQ73494.1"/>
    </source>
</evidence>
<dbReference type="InterPro" id="IPR040256">
    <property type="entry name" value="At4g02000-like"/>
</dbReference>
<gene>
    <name evidence="4" type="ORF">CCAM_LOCUS15270</name>
</gene>
<feature type="domain" description="Endonuclease/exonuclease/phosphatase" evidence="2">
    <location>
        <begin position="616"/>
        <end position="776"/>
    </location>
</feature>
<dbReference type="OrthoDB" id="686933at2759"/>
<dbReference type="Pfam" id="PF14111">
    <property type="entry name" value="DUF4283"/>
    <property type="match status" value="1"/>
</dbReference>